<feature type="transmembrane region" description="Helical" evidence="6">
    <location>
        <begin position="12"/>
        <end position="30"/>
    </location>
</feature>
<comment type="subcellular location">
    <subcellularLocation>
        <location evidence="1">Membrane</location>
        <topology evidence="1">Multi-pass membrane protein</topology>
    </subcellularLocation>
</comment>
<evidence type="ECO:0008006" key="9">
    <source>
        <dbReference type="Google" id="ProtNLM"/>
    </source>
</evidence>
<feature type="transmembrane region" description="Helical" evidence="6">
    <location>
        <begin position="80"/>
        <end position="100"/>
    </location>
</feature>
<reference evidence="7" key="1">
    <citation type="submission" date="2025-08" db="UniProtKB">
        <authorList>
            <consortium name="Ensembl"/>
        </authorList>
    </citation>
    <scope>IDENTIFICATION</scope>
</reference>
<proteinExistence type="inferred from homology"/>
<sequence length="125" mass="13769">MSPGHGKYDFYIGLGMAMTSSIFIGGSFILKKKKKKGLLRLARKGPMRAGQGGHAMTCHHTCGLLCAFDGILRTLLNQHIVHPLGWALLCTLAGFILRLLEFHGNLYEHFMSALVLFSLNTLIVI</sequence>
<evidence type="ECO:0000313" key="7">
    <source>
        <dbReference type="Ensembl" id="ENSMMMP00000000525.1"/>
    </source>
</evidence>
<dbReference type="Proteomes" id="UP000694407">
    <property type="component" value="Unplaced"/>
</dbReference>
<evidence type="ECO:0000313" key="8">
    <source>
        <dbReference type="Proteomes" id="UP000694407"/>
    </source>
</evidence>
<dbReference type="GeneTree" id="ENSGT00980000203281"/>
<accession>A0A8C5YM47</accession>
<evidence type="ECO:0000256" key="6">
    <source>
        <dbReference type="SAM" id="Phobius"/>
    </source>
</evidence>
<protein>
    <recommendedName>
        <fullName evidence="9">Magnesium transporter</fullName>
    </recommendedName>
</protein>
<reference evidence="7" key="2">
    <citation type="submission" date="2025-09" db="UniProtKB">
        <authorList>
            <consortium name="Ensembl"/>
        </authorList>
    </citation>
    <scope>IDENTIFICATION</scope>
</reference>
<evidence type="ECO:0000256" key="4">
    <source>
        <dbReference type="ARBA" id="ARBA00022989"/>
    </source>
</evidence>
<evidence type="ECO:0000256" key="3">
    <source>
        <dbReference type="ARBA" id="ARBA00022692"/>
    </source>
</evidence>
<dbReference type="Ensembl" id="ENSMMMT00000000575.1">
    <property type="protein sequence ID" value="ENSMMMP00000000525.1"/>
    <property type="gene ID" value="ENSMMMG00000000511.1"/>
</dbReference>
<evidence type="ECO:0000256" key="5">
    <source>
        <dbReference type="ARBA" id="ARBA00023136"/>
    </source>
</evidence>
<keyword evidence="4 6" id="KW-1133">Transmembrane helix</keyword>
<organism evidence="7 8">
    <name type="scientific">Marmota marmota marmota</name>
    <name type="common">Alpine marmot</name>
    <dbReference type="NCBI Taxonomy" id="9994"/>
    <lineage>
        <taxon>Eukaryota</taxon>
        <taxon>Metazoa</taxon>
        <taxon>Chordata</taxon>
        <taxon>Craniata</taxon>
        <taxon>Vertebrata</taxon>
        <taxon>Euteleostomi</taxon>
        <taxon>Mammalia</taxon>
        <taxon>Eutheria</taxon>
        <taxon>Euarchontoglires</taxon>
        <taxon>Glires</taxon>
        <taxon>Rodentia</taxon>
        <taxon>Sciuromorpha</taxon>
        <taxon>Sciuridae</taxon>
        <taxon>Xerinae</taxon>
        <taxon>Marmotini</taxon>
        <taxon>Marmota</taxon>
    </lineage>
</organism>
<dbReference type="GO" id="GO:0015095">
    <property type="term" value="F:magnesium ion transmembrane transporter activity"/>
    <property type="evidence" value="ECO:0007669"/>
    <property type="project" value="InterPro"/>
</dbReference>
<comment type="similarity">
    <text evidence="2">Belongs to the NIPA family.</text>
</comment>
<dbReference type="AlphaFoldDB" id="A0A8C5YM47"/>
<keyword evidence="5 6" id="KW-0472">Membrane</keyword>
<dbReference type="InterPro" id="IPR008521">
    <property type="entry name" value="Mg_trans_NIPA"/>
</dbReference>
<keyword evidence="8" id="KW-1185">Reference proteome</keyword>
<dbReference type="GO" id="GO:0016020">
    <property type="term" value="C:membrane"/>
    <property type="evidence" value="ECO:0007669"/>
    <property type="project" value="UniProtKB-SubCell"/>
</dbReference>
<name>A0A8C5YM47_MARMA</name>
<keyword evidence="3 6" id="KW-0812">Transmembrane</keyword>
<evidence type="ECO:0000256" key="1">
    <source>
        <dbReference type="ARBA" id="ARBA00004141"/>
    </source>
</evidence>
<dbReference type="Pfam" id="PF05653">
    <property type="entry name" value="Mg_trans_NIPA"/>
    <property type="match status" value="1"/>
</dbReference>
<evidence type="ECO:0000256" key="2">
    <source>
        <dbReference type="ARBA" id="ARBA00007230"/>
    </source>
</evidence>